<dbReference type="Gene3D" id="3.40.50.2000">
    <property type="entry name" value="Glycogen Phosphorylase B"/>
    <property type="match status" value="1"/>
</dbReference>
<dbReference type="PANTHER" id="PTHR48043:SF145">
    <property type="entry name" value="FI06409P-RELATED"/>
    <property type="match status" value="1"/>
</dbReference>
<gene>
    <name evidence="4" type="ORF">G3M48_001887</name>
</gene>
<dbReference type="EMBL" id="JAAHCF010000159">
    <property type="protein sequence ID" value="KAK8147266.1"/>
    <property type="molecule type" value="Genomic_DNA"/>
</dbReference>
<accession>A0AAW0S0B8</accession>
<proteinExistence type="predicted"/>
<dbReference type="SUPFAM" id="SSF53756">
    <property type="entry name" value="UDP-Glycosyltransferase/glycogen phosphorylase"/>
    <property type="match status" value="1"/>
</dbReference>
<keyword evidence="5" id="KW-1185">Reference proteome</keyword>
<feature type="domain" description="Ig-like" evidence="3">
    <location>
        <begin position="298"/>
        <end position="405"/>
    </location>
</feature>
<dbReference type="InterPro" id="IPR002213">
    <property type="entry name" value="UDP_glucos_trans"/>
</dbReference>
<dbReference type="InterPro" id="IPR007110">
    <property type="entry name" value="Ig-like_dom"/>
</dbReference>
<dbReference type="InterPro" id="IPR050271">
    <property type="entry name" value="UDP-glycosyltransferase"/>
</dbReference>
<dbReference type="GO" id="GO:0008194">
    <property type="term" value="F:UDP-glycosyltransferase activity"/>
    <property type="evidence" value="ECO:0007669"/>
    <property type="project" value="InterPro"/>
</dbReference>
<protein>
    <recommendedName>
        <fullName evidence="3">Ig-like domain-containing protein</fullName>
    </recommendedName>
</protein>
<dbReference type="Proteomes" id="UP001397290">
    <property type="component" value="Unassembled WGS sequence"/>
</dbReference>
<dbReference type="Pfam" id="PF00201">
    <property type="entry name" value="UDPGT"/>
    <property type="match status" value="1"/>
</dbReference>
<dbReference type="PANTHER" id="PTHR48043">
    <property type="entry name" value="EG:EG0003.4 PROTEIN-RELATED"/>
    <property type="match status" value="1"/>
</dbReference>
<evidence type="ECO:0000313" key="4">
    <source>
        <dbReference type="EMBL" id="KAK8147266.1"/>
    </source>
</evidence>
<evidence type="ECO:0000259" key="3">
    <source>
        <dbReference type="PROSITE" id="PS50835"/>
    </source>
</evidence>
<keyword evidence="2" id="KW-0808">Transferase</keyword>
<name>A0AAW0S0B8_9HYPO</name>
<evidence type="ECO:0000256" key="1">
    <source>
        <dbReference type="ARBA" id="ARBA00022676"/>
    </source>
</evidence>
<dbReference type="AlphaFoldDB" id="A0AAW0S0B8"/>
<comment type="caution">
    <text evidence="4">The sequence shown here is derived from an EMBL/GenBank/DDBJ whole genome shotgun (WGS) entry which is preliminary data.</text>
</comment>
<dbReference type="PROSITE" id="PS50835">
    <property type="entry name" value="IG_LIKE"/>
    <property type="match status" value="1"/>
</dbReference>
<organism evidence="4 5">
    <name type="scientific">Beauveria asiatica</name>
    <dbReference type="NCBI Taxonomy" id="1069075"/>
    <lineage>
        <taxon>Eukaryota</taxon>
        <taxon>Fungi</taxon>
        <taxon>Dikarya</taxon>
        <taxon>Ascomycota</taxon>
        <taxon>Pezizomycotina</taxon>
        <taxon>Sordariomycetes</taxon>
        <taxon>Hypocreomycetidae</taxon>
        <taxon>Hypocreales</taxon>
        <taxon>Cordycipitaceae</taxon>
        <taxon>Beauveria</taxon>
    </lineage>
</organism>
<reference evidence="4 5" key="1">
    <citation type="submission" date="2020-02" db="EMBL/GenBank/DDBJ databases">
        <title>Comparative genomics of the hypocrealean fungal genus Beauvera.</title>
        <authorList>
            <person name="Showalter D.N."/>
            <person name="Bushley K.E."/>
            <person name="Rehner S.A."/>
        </authorList>
    </citation>
    <scope>NUCLEOTIDE SEQUENCE [LARGE SCALE GENOMIC DNA]</scope>
    <source>
        <strain evidence="4 5">ARSEF4384</strain>
    </source>
</reference>
<sequence length="499" mass="55616">MAKQRLLFLTNSELGQANIHLAVLEWLQSSKADVELHLCSFNSLRPAVTALNEARGLATGGGRDIAFHELSGPTWKECLFNRAEHQWPETTALAPTVWNAARAAVLMPRVVVPWNADELLDLTLQVKDIVQSVEAGLLVVDNILTPAITICYNINTPWCVLSPNTYREFLLASQPRYESFWKHPPTASLIPFPVPFYMIPAALYYQREWRKQGLSSWVHNNAVHLWEKTGKGILYGDWGRLSYDVPKGLKIFLPSNPTVDFPFSKIPEHIVSCGPIVRSTAAIEEADPRLAAWLRRRPTVYINLGTHVAYQKDTNMHLAGAIKCLLNAATQQKQHLQVLWKVNHAKTDEEPDHSDLYKEAGVVTDDERLLIVDWLLAEPTSILQSGSVVCSVNHGGANTYFEAVSAGVPQVVLPVWLDTYDFARRVEYFGIGKIGNYHHAPQCSKSELAPILLEVVLGKTAKAIRQKAAEMAATCSVNRPGCEIAARGILDLLPEKQRE</sequence>
<keyword evidence="1" id="KW-0328">Glycosyltransferase</keyword>
<evidence type="ECO:0000313" key="5">
    <source>
        <dbReference type="Proteomes" id="UP001397290"/>
    </source>
</evidence>
<evidence type="ECO:0000256" key="2">
    <source>
        <dbReference type="ARBA" id="ARBA00022679"/>
    </source>
</evidence>